<keyword evidence="3" id="KW-1185">Reference proteome</keyword>
<gene>
    <name evidence="2" type="ORF">AXG93_4170s1280</name>
</gene>
<name>A0A176VM49_MARPO</name>
<feature type="region of interest" description="Disordered" evidence="1">
    <location>
        <begin position="131"/>
        <end position="163"/>
    </location>
</feature>
<proteinExistence type="predicted"/>
<dbReference type="AlphaFoldDB" id="A0A176VM49"/>
<evidence type="ECO:0000313" key="3">
    <source>
        <dbReference type="Proteomes" id="UP000077202"/>
    </source>
</evidence>
<feature type="region of interest" description="Disordered" evidence="1">
    <location>
        <begin position="51"/>
        <end position="77"/>
    </location>
</feature>
<dbReference type="Proteomes" id="UP000077202">
    <property type="component" value="Unassembled WGS sequence"/>
</dbReference>
<dbReference type="EMBL" id="LVLJ01003355">
    <property type="protein sequence ID" value="OAE21687.1"/>
    <property type="molecule type" value="Genomic_DNA"/>
</dbReference>
<comment type="caution">
    <text evidence="2">The sequence shown here is derived from an EMBL/GenBank/DDBJ whole genome shotgun (WGS) entry which is preliminary data.</text>
</comment>
<feature type="compositionally biased region" description="Low complexity" evidence="1">
    <location>
        <begin position="146"/>
        <end position="155"/>
    </location>
</feature>
<protein>
    <submittedName>
        <fullName evidence="2">Uncharacterized protein</fullName>
    </submittedName>
</protein>
<evidence type="ECO:0000256" key="1">
    <source>
        <dbReference type="SAM" id="MobiDB-lite"/>
    </source>
</evidence>
<organism evidence="2 3">
    <name type="scientific">Marchantia polymorpha subsp. ruderalis</name>
    <dbReference type="NCBI Taxonomy" id="1480154"/>
    <lineage>
        <taxon>Eukaryota</taxon>
        <taxon>Viridiplantae</taxon>
        <taxon>Streptophyta</taxon>
        <taxon>Embryophyta</taxon>
        <taxon>Marchantiophyta</taxon>
        <taxon>Marchantiopsida</taxon>
        <taxon>Marchantiidae</taxon>
        <taxon>Marchantiales</taxon>
        <taxon>Marchantiaceae</taxon>
        <taxon>Marchantia</taxon>
    </lineage>
</organism>
<reference evidence="2" key="1">
    <citation type="submission" date="2016-03" db="EMBL/GenBank/DDBJ databases">
        <title>Mechanisms controlling the formation of the plant cell surface in tip-growing cells are functionally conserved among land plants.</title>
        <authorList>
            <person name="Honkanen S."/>
            <person name="Jones V.A."/>
            <person name="Morieri G."/>
            <person name="Champion C."/>
            <person name="Hetherington A.J."/>
            <person name="Kelly S."/>
            <person name="Saint-Marcoux D."/>
            <person name="Proust H."/>
            <person name="Prescott H."/>
            <person name="Dolan L."/>
        </authorList>
    </citation>
    <scope>NUCLEOTIDE SEQUENCE [LARGE SCALE GENOMIC DNA]</scope>
    <source>
        <tissue evidence="2">Whole gametophyte</tissue>
    </source>
</reference>
<accession>A0A176VM49</accession>
<sequence length="163" mass="17343">MPTPLPNSGSVHLTIPGAQGAMSVLLNREAQAVVVWKADVEEVRNPINNSPELWPGRKQRAINSHGGRVKTPSSWDGRKEAVKIMSAQGGEEKRRSVVIHGSDRPCLIKEEVVLVFPPREIDGLVECEEARGVGPAGGWGRALGTASPGQPASEPASPPQQPP</sequence>
<evidence type="ECO:0000313" key="2">
    <source>
        <dbReference type="EMBL" id="OAE21687.1"/>
    </source>
</evidence>